<evidence type="ECO:0000256" key="4">
    <source>
        <dbReference type="ARBA" id="ARBA00023136"/>
    </source>
</evidence>
<evidence type="ECO:0000256" key="2">
    <source>
        <dbReference type="ARBA" id="ARBA00022448"/>
    </source>
</evidence>
<gene>
    <name evidence="7" type="ORF">ACFQU8_09110</name>
</gene>
<dbReference type="Gene3D" id="3.40.190.100">
    <property type="entry name" value="Glycine betaine-binding periplasmic protein, domain 2"/>
    <property type="match status" value="1"/>
</dbReference>
<feature type="domain" description="ABC-type glycine betaine transport system substrate-binding" evidence="6">
    <location>
        <begin position="51"/>
        <end position="293"/>
    </location>
</feature>
<dbReference type="RefSeq" id="WP_382358974.1">
    <property type="nucleotide sequence ID" value="NZ_JBHTGR010000022.1"/>
</dbReference>
<evidence type="ECO:0000256" key="5">
    <source>
        <dbReference type="SAM" id="SignalP"/>
    </source>
</evidence>
<evidence type="ECO:0000256" key="1">
    <source>
        <dbReference type="ARBA" id="ARBA00004236"/>
    </source>
</evidence>
<dbReference type="Pfam" id="PF04069">
    <property type="entry name" value="OpuAC"/>
    <property type="match status" value="1"/>
</dbReference>
<keyword evidence="5" id="KW-0732">Signal</keyword>
<evidence type="ECO:0000313" key="8">
    <source>
        <dbReference type="Proteomes" id="UP001596620"/>
    </source>
</evidence>
<dbReference type="Proteomes" id="UP001596620">
    <property type="component" value="Unassembled WGS sequence"/>
</dbReference>
<evidence type="ECO:0000256" key="3">
    <source>
        <dbReference type="ARBA" id="ARBA00022475"/>
    </source>
</evidence>
<keyword evidence="4" id="KW-0472">Membrane</keyword>
<comment type="subcellular location">
    <subcellularLocation>
        <location evidence="1">Cell membrane</location>
    </subcellularLocation>
</comment>
<reference evidence="8" key="1">
    <citation type="journal article" date="2019" name="Int. J. Syst. Evol. Microbiol.">
        <title>The Global Catalogue of Microorganisms (GCM) 10K type strain sequencing project: providing services to taxonomists for standard genome sequencing and annotation.</title>
        <authorList>
            <consortium name="The Broad Institute Genomics Platform"/>
            <consortium name="The Broad Institute Genome Sequencing Center for Infectious Disease"/>
            <person name="Wu L."/>
            <person name="Ma J."/>
        </authorList>
    </citation>
    <scope>NUCLEOTIDE SEQUENCE [LARGE SCALE GENOMIC DNA]</scope>
    <source>
        <strain evidence="8">JCM 30234</strain>
    </source>
</reference>
<dbReference type="PANTHER" id="PTHR47737">
    <property type="entry name" value="GLYCINE BETAINE/PROLINE BETAINE TRANSPORT SYSTEM PERMEASE PROTEIN PROW"/>
    <property type="match status" value="1"/>
</dbReference>
<name>A0ABW2UU77_9BACI</name>
<keyword evidence="2" id="KW-0813">Transport</keyword>
<protein>
    <submittedName>
        <fullName evidence="7">Glycine betaine ABC transporter substrate-binding protein</fullName>
    </submittedName>
</protein>
<accession>A0ABW2UU77</accession>
<organism evidence="7 8">
    <name type="scientific">Lentibacillus kimchii</name>
    <dbReference type="NCBI Taxonomy" id="1542911"/>
    <lineage>
        <taxon>Bacteria</taxon>
        <taxon>Bacillati</taxon>
        <taxon>Bacillota</taxon>
        <taxon>Bacilli</taxon>
        <taxon>Bacillales</taxon>
        <taxon>Bacillaceae</taxon>
        <taxon>Lentibacillus</taxon>
    </lineage>
</organism>
<dbReference type="CDD" id="cd13639">
    <property type="entry name" value="PBP2_OpuAC_like"/>
    <property type="match status" value="1"/>
</dbReference>
<dbReference type="InterPro" id="IPR007210">
    <property type="entry name" value="ABC_Gly_betaine_transp_sub-bd"/>
</dbReference>
<comment type="caution">
    <text evidence="7">The sequence shown here is derived from an EMBL/GenBank/DDBJ whole genome shotgun (WGS) entry which is preliminary data.</text>
</comment>
<evidence type="ECO:0000313" key="7">
    <source>
        <dbReference type="EMBL" id="MFC7747391.1"/>
    </source>
</evidence>
<dbReference type="EMBL" id="JBHTGR010000022">
    <property type="protein sequence ID" value="MFC7747391.1"/>
    <property type="molecule type" value="Genomic_DNA"/>
</dbReference>
<dbReference type="PROSITE" id="PS51257">
    <property type="entry name" value="PROKAR_LIPOPROTEIN"/>
    <property type="match status" value="1"/>
</dbReference>
<proteinExistence type="predicted"/>
<dbReference type="Gene3D" id="3.40.190.10">
    <property type="entry name" value="Periplasmic binding protein-like II"/>
    <property type="match status" value="1"/>
</dbReference>
<keyword evidence="3" id="KW-1003">Cell membrane</keyword>
<evidence type="ECO:0000259" key="6">
    <source>
        <dbReference type="Pfam" id="PF04069"/>
    </source>
</evidence>
<keyword evidence="8" id="KW-1185">Reference proteome</keyword>
<feature type="signal peptide" evidence="5">
    <location>
        <begin position="1"/>
        <end position="22"/>
    </location>
</feature>
<feature type="chain" id="PRO_5045457699" evidence="5">
    <location>
        <begin position="23"/>
        <end position="309"/>
    </location>
</feature>
<dbReference type="SUPFAM" id="SSF53850">
    <property type="entry name" value="Periplasmic binding protein-like II"/>
    <property type="match status" value="1"/>
</dbReference>
<sequence length="309" mass="34387">MHKSNFKIAGLIIALSLSGLLAACSGGTSSTDGNVEIGGEDIEIPYIGAGSTARSLVLAQVLEDVGYNVTSTQVGATGPMFASTAENKDTLNTSGWFPATDKAYLDKYGDDLDIYDSDNVIDNASLSLAVPEYMDDVESINDLKDNKDLGKSVDWTIVGIDPRTGIMKNTEKGLDDNDLDKWDLKKGTELSMLSELQEAYKNQDPIIITGWQPHWIFNELDLKMLKDPDKIYGGNDDHINLVFNKDFQAAHPAAYKIATRMADDWNKEDENKLMKRIFVKEENAEKVAEDFVDDHTHRIDKWKQDVEKK</sequence>
<dbReference type="PANTHER" id="PTHR47737:SF1">
    <property type="entry name" value="GLYCINE BETAINE_PROLINE BETAINE TRANSPORT SYSTEM PERMEASE PROTEIN PROW"/>
    <property type="match status" value="1"/>
</dbReference>